<proteinExistence type="inferred from homology"/>
<keyword evidence="2" id="KW-0719">Serine esterase</keyword>
<dbReference type="GO" id="GO:0046872">
    <property type="term" value="F:metal ion binding"/>
    <property type="evidence" value="ECO:0007669"/>
    <property type="project" value="UniProtKB-KW"/>
</dbReference>
<gene>
    <name evidence="8" type="ORF">EAH82_11595</name>
</gene>
<dbReference type="OrthoDB" id="7062032at2"/>
<evidence type="ECO:0000256" key="4">
    <source>
        <dbReference type="ARBA" id="ARBA00022729"/>
    </source>
</evidence>
<name>A0A502DTB5_9BURK</name>
<dbReference type="EMBL" id="RCZI01000003">
    <property type="protein sequence ID" value="TPG27426.1"/>
    <property type="molecule type" value="Genomic_DNA"/>
</dbReference>
<comment type="similarity">
    <text evidence="1">Belongs to the tannase family.</text>
</comment>
<dbReference type="AlphaFoldDB" id="A0A502DTB5"/>
<evidence type="ECO:0000313" key="9">
    <source>
        <dbReference type="Proteomes" id="UP000319212"/>
    </source>
</evidence>
<sequence length="469" mass="48224">MVAAVPASGPTPAMPDYCKVTARIAPKLNFEMRLPTNWNGKLHYSGGGGFNGSIPPVDASSLSLGYVDVSSDSGHTGSGIDASFAVNDPVALENFAQLSVPTVATTAKAITTTAYGQAPSRSYFEGCSNGGREGLMTALRFPTMFDGVIAKAPARQFIGQSEVVQRTARLVALPGGNMTPGKWTTLGSAVLGACDGLDGVADGIIANVSACTAAFNLSSLRCTGGGDTGDACLSDAQIAGLTAQTSPTVGSGGTSATPYVNSFSPYHFWGEEASQSGGSWPTWYPQSNPAFPGLASLFARSVVDNLLSTTPLSDWLSYDFKANSRLVETLTAQIDVTDTDLRPFASAGGKLLVWQGTSDIALSPQGTIDYVSGVKATVGSNADAFMRFYLAPNVQHCSGGAGADQTTALLPALDAWVASKTAPGDLTAAKLNASGAPVLSRPLCRYPTFAKYNGTGNVNDASSFACSLP</sequence>
<evidence type="ECO:0000256" key="1">
    <source>
        <dbReference type="ARBA" id="ARBA00006249"/>
    </source>
</evidence>
<evidence type="ECO:0000256" key="5">
    <source>
        <dbReference type="ARBA" id="ARBA00022801"/>
    </source>
</evidence>
<dbReference type="Pfam" id="PF07519">
    <property type="entry name" value="Tannase"/>
    <property type="match status" value="1"/>
</dbReference>
<evidence type="ECO:0000256" key="7">
    <source>
        <dbReference type="ARBA" id="ARBA00023157"/>
    </source>
</evidence>
<keyword evidence="4" id="KW-0732">Signal</keyword>
<reference evidence="8 9" key="1">
    <citation type="journal article" date="2019" name="Environ. Microbiol.">
        <title>Species interactions and distinct microbial communities in high Arctic permafrost affected cryosols are associated with the CH4 and CO2 gas fluxes.</title>
        <authorList>
            <person name="Altshuler I."/>
            <person name="Hamel J."/>
            <person name="Turney S."/>
            <person name="Magnuson E."/>
            <person name="Levesque R."/>
            <person name="Greer C."/>
            <person name="Whyte L.G."/>
        </authorList>
    </citation>
    <scope>NUCLEOTIDE SEQUENCE [LARGE SCALE GENOMIC DNA]</scope>
    <source>
        <strain evidence="8 9">S06.C</strain>
    </source>
</reference>
<evidence type="ECO:0000256" key="3">
    <source>
        <dbReference type="ARBA" id="ARBA00022723"/>
    </source>
</evidence>
<protein>
    <submittedName>
        <fullName evidence="8">Tannase/feruloyl esterase family alpha/beta hydrolase</fullName>
    </submittedName>
</protein>
<dbReference type="PANTHER" id="PTHR33938:SF15">
    <property type="entry name" value="FERULOYL ESTERASE B-RELATED"/>
    <property type="match status" value="1"/>
</dbReference>
<accession>A0A502DTB5</accession>
<comment type="caution">
    <text evidence="8">The sequence shown here is derived from an EMBL/GenBank/DDBJ whole genome shotgun (WGS) entry which is preliminary data.</text>
</comment>
<dbReference type="Proteomes" id="UP000319212">
    <property type="component" value="Unassembled WGS sequence"/>
</dbReference>
<keyword evidence="6" id="KW-0106">Calcium</keyword>
<keyword evidence="5 8" id="KW-0378">Hydrolase</keyword>
<dbReference type="GO" id="GO:0052689">
    <property type="term" value="F:carboxylic ester hydrolase activity"/>
    <property type="evidence" value="ECO:0007669"/>
    <property type="project" value="UniProtKB-KW"/>
</dbReference>
<evidence type="ECO:0000256" key="6">
    <source>
        <dbReference type="ARBA" id="ARBA00022837"/>
    </source>
</evidence>
<dbReference type="PANTHER" id="PTHR33938">
    <property type="entry name" value="FERULOYL ESTERASE B-RELATED"/>
    <property type="match status" value="1"/>
</dbReference>
<organism evidence="8 9">
    <name type="scientific">Variovorax guangxiensis</name>
    <dbReference type="NCBI Taxonomy" id="1775474"/>
    <lineage>
        <taxon>Bacteria</taxon>
        <taxon>Pseudomonadati</taxon>
        <taxon>Pseudomonadota</taxon>
        <taxon>Betaproteobacteria</taxon>
        <taxon>Burkholderiales</taxon>
        <taxon>Comamonadaceae</taxon>
        <taxon>Variovorax</taxon>
    </lineage>
</organism>
<dbReference type="InterPro" id="IPR029058">
    <property type="entry name" value="AB_hydrolase_fold"/>
</dbReference>
<evidence type="ECO:0000256" key="2">
    <source>
        <dbReference type="ARBA" id="ARBA00022487"/>
    </source>
</evidence>
<keyword evidence="3" id="KW-0479">Metal-binding</keyword>
<evidence type="ECO:0000313" key="8">
    <source>
        <dbReference type="EMBL" id="TPG27426.1"/>
    </source>
</evidence>
<keyword evidence="7" id="KW-1015">Disulfide bond</keyword>
<dbReference type="SUPFAM" id="SSF53474">
    <property type="entry name" value="alpha/beta-Hydrolases"/>
    <property type="match status" value="1"/>
</dbReference>
<dbReference type="InterPro" id="IPR011118">
    <property type="entry name" value="Tannase/feruloyl_esterase"/>
</dbReference>